<dbReference type="Proteomes" id="UP000325081">
    <property type="component" value="Unassembled WGS sequence"/>
</dbReference>
<dbReference type="CDD" id="cd08760">
    <property type="entry name" value="Cyt_b561_FRRS1_like"/>
    <property type="match status" value="1"/>
</dbReference>
<dbReference type="InterPro" id="IPR006593">
    <property type="entry name" value="Cyt_b561/ferric_Rdtase_TM"/>
</dbReference>
<dbReference type="Gene3D" id="1.20.120.1770">
    <property type="match status" value="1"/>
</dbReference>
<gene>
    <name evidence="10" type="ORF">STAS_01840</name>
</gene>
<sequence>MGMKSKSVVLVVALMLGMLVSLSHSETTSKLCHQLLVCLNSVKIHGALNVVPKAFNVANPAWFYYLHVTCHASAYIIGVAGWAMGLKLGHTAMALFVLAVLQAFVFLFRPKPDHKYRIYWNVFAYHQSIGYTVIALSIANIIEGLEISGPQKKWKQAYIFTLIAFGAVALSMEALRCSLEALRYQNRRRAEVEAREPVPLLCVQVQGRRVLLASGSSLLVDHDCDRDAGYEELSDDIGVALSSARCSNNSDARATNKVDGRNCHPPLREFDGPTTSEKLEASKGEPLSVALGSRASVDGRAKMGKYFVVWK</sequence>
<comment type="caution">
    <text evidence="10">The sequence shown here is derived from an EMBL/GenBank/DDBJ whole genome shotgun (WGS) entry which is preliminary data.</text>
</comment>
<feature type="transmembrane region" description="Helical" evidence="7">
    <location>
        <begin position="91"/>
        <end position="108"/>
    </location>
</feature>
<name>A0A5A7P069_STRAF</name>
<evidence type="ECO:0000256" key="5">
    <source>
        <dbReference type="ARBA" id="ARBA00022989"/>
    </source>
</evidence>
<proteinExistence type="predicted"/>
<keyword evidence="8" id="KW-0732">Signal</keyword>
<evidence type="ECO:0000256" key="7">
    <source>
        <dbReference type="SAM" id="Phobius"/>
    </source>
</evidence>
<dbReference type="GO" id="GO:0016020">
    <property type="term" value="C:membrane"/>
    <property type="evidence" value="ECO:0007669"/>
    <property type="project" value="UniProtKB-SubCell"/>
</dbReference>
<keyword evidence="5 7" id="KW-1133">Transmembrane helix</keyword>
<dbReference type="PANTHER" id="PTHR23130">
    <property type="entry name" value="CYTOCHROME B561 AND DOMON DOMAIN-CONTAINING PROTEIN"/>
    <property type="match status" value="1"/>
</dbReference>
<keyword evidence="6 7" id="KW-0472">Membrane</keyword>
<accession>A0A5A7P069</accession>
<keyword evidence="4" id="KW-0249">Electron transport</keyword>
<dbReference type="SMART" id="SM00665">
    <property type="entry name" value="B561"/>
    <property type="match status" value="1"/>
</dbReference>
<keyword evidence="3 7" id="KW-0812">Transmembrane</keyword>
<dbReference type="PROSITE" id="PS50939">
    <property type="entry name" value="CYTOCHROME_B561"/>
    <property type="match status" value="1"/>
</dbReference>
<evidence type="ECO:0000256" key="6">
    <source>
        <dbReference type="ARBA" id="ARBA00023136"/>
    </source>
</evidence>
<evidence type="ECO:0000256" key="4">
    <source>
        <dbReference type="ARBA" id="ARBA00022982"/>
    </source>
</evidence>
<keyword evidence="2" id="KW-0813">Transport</keyword>
<protein>
    <submittedName>
        <fullName evidence="10">Auxin-responsive family protein</fullName>
    </submittedName>
</protein>
<evidence type="ECO:0000313" key="10">
    <source>
        <dbReference type="EMBL" id="GER26199.1"/>
    </source>
</evidence>
<evidence type="ECO:0000256" key="1">
    <source>
        <dbReference type="ARBA" id="ARBA00004370"/>
    </source>
</evidence>
<evidence type="ECO:0000313" key="11">
    <source>
        <dbReference type="Proteomes" id="UP000325081"/>
    </source>
</evidence>
<evidence type="ECO:0000256" key="3">
    <source>
        <dbReference type="ARBA" id="ARBA00022692"/>
    </source>
</evidence>
<dbReference type="EMBL" id="BKCP01000891">
    <property type="protein sequence ID" value="GER26199.1"/>
    <property type="molecule type" value="Genomic_DNA"/>
</dbReference>
<evidence type="ECO:0000259" key="9">
    <source>
        <dbReference type="PROSITE" id="PS50939"/>
    </source>
</evidence>
<evidence type="ECO:0000256" key="2">
    <source>
        <dbReference type="ARBA" id="ARBA00022448"/>
    </source>
</evidence>
<feature type="domain" description="Cytochrome b561" evidence="9">
    <location>
        <begin position="1"/>
        <end position="179"/>
    </location>
</feature>
<dbReference type="PANTHER" id="PTHR23130:SF167">
    <property type="entry name" value="CYTOCHROME B561 AND DOMON DOMAIN-CONTAINING PROTEIN"/>
    <property type="match status" value="1"/>
</dbReference>
<dbReference type="AlphaFoldDB" id="A0A5A7P069"/>
<feature type="transmembrane region" description="Helical" evidence="7">
    <location>
        <begin position="157"/>
        <end position="175"/>
    </location>
</feature>
<comment type="subcellular location">
    <subcellularLocation>
        <location evidence="1">Membrane</location>
    </subcellularLocation>
</comment>
<evidence type="ECO:0000256" key="8">
    <source>
        <dbReference type="SAM" id="SignalP"/>
    </source>
</evidence>
<reference evidence="11" key="1">
    <citation type="journal article" date="2019" name="Curr. Biol.">
        <title>Genome Sequence of Striga asiatica Provides Insight into the Evolution of Plant Parasitism.</title>
        <authorList>
            <person name="Yoshida S."/>
            <person name="Kim S."/>
            <person name="Wafula E.K."/>
            <person name="Tanskanen J."/>
            <person name="Kim Y.M."/>
            <person name="Honaas L."/>
            <person name="Yang Z."/>
            <person name="Spallek T."/>
            <person name="Conn C.E."/>
            <person name="Ichihashi Y."/>
            <person name="Cheong K."/>
            <person name="Cui S."/>
            <person name="Der J.P."/>
            <person name="Gundlach H."/>
            <person name="Jiao Y."/>
            <person name="Hori C."/>
            <person name="Ishida J.K."/>
            <person name="Kasahara H."/>
            <person name="Kiba T."/>
            <person name="Kim M.S."/>
            <person name="Koo N."/>
            <person name="Laohavisit A."/>
            <person name="Lee Y.H."/>
            <person name="Lumba S."/>
            <person name="McCourt P."/>
            <person name="Mortimer J.C."/>
            <person name="Mutuku J.M."/>
            <person name="Nomura T."/>
            <person name="Sasaki-Sekimoto Y."/>
            <person name="Seto Y."/>
            <person name="Wang Y."/>
            <person name="Wakatake T."/>
            <person name="Sakakibara H."/>
            <person name="Demura T."/>
            <person name="Yamaguchi S."/>
            <person name="Yoneyama K."/>
            <person name="Manabe R.I."/>
            <person name="Nelson D.C."/>
            <person name="Schulman A.H."/>
            <person name="Timko M.P."/>
            <person name="dePamphilis C.W."/>
            <person name="Choi D."/>
            <person name="Shirasu K."/>
        </authorList>
    </citation>
    <scope>NUCLEOTIDE SEQUENCE [LARGE SCALE GENOMIC DNA]</scope>
    <source>
        <strain evidence="11">cv. UVA1</strain>
    </source>
</reference>
<feature type="chain" id="PRO_5022793870" evidence="8">
    <location>
        <begin position="26"/>
        <end position="311"/>
    </location>
</feature>
<organism evidence="10 11">
    <name type="scientific">Striga asiatica</name>
    <name type="common">Asiatic witchweed</name>
    <name type="synonym">Buchnera asiatica</name>
    <dbReference type="NCBI Taxonomy" id="4170"/>
    <lineage>
        <taxon>Eukaryota</taxon>
        <taxon>Viridiplantae</taxon>
        <taxon>Streptophyta</taxon>
        <taxon>Embryophyta</taxon>
        <taxon>Tracheophyta</taxon>
        <taxon>Spermatophyta</taxon>
        <taxon>Magnoliopsida</taxon>
        <taxon>eudicotyledons</taxon>
        <taxon>Gunneridae</taxon>
        <taxon>Pentapetalae</taxon>
        <taxon>asterids</taxon>
        <taxon>lamiids</taxon>
        <taxon>Lamiales</taxon>
        <taxon>Orobanchaceae</taxon>
        <taxon>Buchnereae</taxon>
        <taxon>Striga</taxon>
    </lineage>
</organism>
<feature type="transmembrane region" description="Helical" evidence="7">
    <location>
        <begin position="128"/>
        <end position="145"/>
    </location>
</feature>
<feature type="transmembrane region" description="Helical" evidence="7">
    <location>
        <begin position="62"/>
        <end position="84"/>
    </location>
</feature>
<feature type="signal peptide" evidence="8">
    <location>
        <begin position="1"/>
        <end position="25"/>
    </location>
</feature>
<keyword evidence="11" id="KW-1185">Reference proteome</keyword>
<dbReference type="OrthoDB" id="2419613at2759"/>